<dbReference type="PROSITE" id="PS50060">
    <property type="entry name" value="MAM_2"/>
    <property type="match status" value="1"/>
</dbReference>
<dbReference type="PROSITE" id="PS50287">
    <property type="entry name" value="SRCR_2"/>
    <property type="match status" value="1"/>
</dbReference>
<evidence type="ECO:0000256" key="14">
    <source>
        <dbReference type="PROSITE-ProRule" id="PRU00196"/>
    </source>
</evidence>
<dbReference type="EMBL" id="BDGG01000019">
    <property type="protein sequence ID" value="GAV08950.1"/>
    <property type="molecule type" value="Genomic_DNA"/>
</dbReference>
<feature type="disulfide bond" evidence="13">
    <location>
        <begin position="115"/>
        <end position="130"/>
    </location>
</feature>
<evidence type="ECO:0000256" key="9">
    <source>
        <dbReference type="ARBA" id="ARBA00022989"/>
    </source>
</evidence>
<dbReference type="SMART" id="SM00137">
    <property type="entry name" value="MAM"/>
    <property type="match status" value="1"/>
</dbReference>
<evidence type="ECO:0000256" key="3">
    <source>
        <dbReference type="ARBA" id="ARBA00022670"/>
    </source>
</evidence>
<dbReference type="SMART" id="SM00217">
    <property type="entry name" value="WAP"/>
    <property type="match status" value="1"/>
</dbReference>
<dbReference type="PROSITE" id="PS50068">
    <property type="entry name" value="LDLRA_2"/>
    <property type="match status" value="8"/>
</dbReference>
<dbReference type="InterPro" id="IPR036645">
    <property type="entry name" value="Elafin-like_sf"/>
</dbReference>
<feature type="domain" description="Peptidase S1" evidence="17">
    <location>
        <begin position="605"/>
        <end position="844"/>
    </location>
</feature>
<dbReference type="Gene3D" id="2.60.120.200">
    <property type="match status" value="1"/>
</dbReference>
<dbReference type="CDD" id="cd00112">
    <property type="entry name" value="LDLa"/>
    <property type="match status" value="7"/>
</dbReference>
<evidence type="ECO:0000256" key="11">
    <source>
        <dbReference type="ARBA" id="ARBA00023157"/>
    </source>
</evidence>
<dbReference type="SUPFAM" id="SSF57256">
    <property type="entry name" value="Elafin-like"/>
    <property type="match status" value="1"/>
</dbReference>
<dbReference type="AlphaFoldDB" id="A0A1D1W682"/>
<evidence type="ECO:0000259" key="18">
    <source>
        <dbReference type="PROSITE" id="PS50287"/>
    </source>
</evidence>
<evidence type="ECO:0000256" key="1">
    <source>
        <dbReference type="ARBA" id="ARBA00004167"/>
    </source>
</evidence>
<keyword evidence="12" id="KW-0325">Glycoprotein</keyword>
<dbReference type="InterPro" id="IPR043504">
    <property type="entry name" value="Peptidase_S1_PA_chymotrypsin"/>
</dbReference>
<evidence type="ECO:0000313" key="20">
    <source>
        <dbReference type="EMBL" id="GAV08950.1"/>
    </source>
</evidence>
<dbReference type="GO" id="GO:0005886">
    <property type="term" value="C:plasma membrane"/>
    <property type="evidence" value="ECO:0007669"/>
    <property type="project" value="TreeGrafter"/>
</dbReference>
<name>A0A1D1W682_RAMVA</name>
<dbReference type="SUPFAM" id="SSF49899">
    <property type="entry name" value="Concanavalin A-like lectins/glucanases"/>
    <property type="match status" value="1"/>
</dbReference>
<protein>
    <recommendedName>
        <fullName evidence="22">Peptidase S1 domain-containing protein</fullName>
    </recommendedName>
</protein>
<feature type="domain" description="WAP" evidence="19">
    <location>
        <begin position="39"/>
        <end position="88"/>
    </location>
</feature>
<feature type="domain" description="MAM" evidence="16">
    <location>
        <begin position="905"/>
        <end position="1065"/>
    </location>
</feature>
<dbReference type="SMART" id="SM00020">
    <property type="entry name" value="Tryp_SPc"/>
    <property type="match status" value="1"/>
</dbReference>
<dbReference type="InterPro" id="IPR023415">
    <property type="entry name" value="LDLR_class-A_CS"/>
</dbReference>
<keyword evidence="8" id="KW-0720">Serine protease</keyword>
<dbReference type="Gene3D" id="4.10.400.10">
    <property type="entry name" value="Low-density Lipoprotein Receptor"/>
    <property type="match status" value="9"/>
</dbReference>
<evidence type="ECO:0000256" key="2">
    <source>
        <dbReference type="ARBA" id="ARBA00004308"/>
    </source>
</evidence>
<organism evidence="20 21">
    <name type="scientific">Ramazzottius varieornatus</name>
    <name type="common">Water bear</name>
    <name type="synonym">Tardigrade</name>
    <dbReference type="NCBI Taxonomy" id="947166"/>
    <lineage>
        <taxon>Eukaryota</taxon>
        <taxon>Metazoa</taxon>
        <taxon>Ecdysozoa</taxon>
        <taxon>Tardigrada</taxon>
        <taxon>Eutardigrada</taxon>
        <taxon>Parachela</taxon>
        <taxon>Hypsibioidea</taxon>
        <taxon>Ramazzottiidae</taxon>
        <taxon>Ramazzottius</taxon>
    </lineage>
</organism>
<keyword evidence="3" id="KW-0645">Protease</keyword>
<keyword evidence="10" id="KW-0472">Membrane</keyword>
<keyword evidence="5 15" id="KW-0732">Signal</keyword>
<dbReference type="InterPro" id="IPR036055">
    <property type="entry name" value="LDL_receptor-like_sf"/>
</dbReference>
<dbReference type="InterPro" id="IPR001254">
    <property type="entry name" value="Trypsin_dom"/>
</dbReference>
<dbReference type="InterPro" id="IPR009003">
    <property type="entry name" value="Peptidase_S1_PA"/>
</dbReference>
<keyword evidence="7" id="KW-0378">Hydrolase</keyword>
<sequence length="1074" mass="115899">MRRILFRPVSTMSSCLLVFFFAVVVALAAGLTILPGSSPSEKAGRCPRQHASCSRPSPNSKCFFHAECFGNQLCCSADGCGNTCIDPLKDNLTEPSTDGYFTCRNGWRIKGVYHCNGQKECPDGSDEFDCPCTEQQTMCTSGLCMDINALCYPLSPGGAVCDVPYLDCASLPCSNDTSFRCGSSQCIPKTNRCDGVFNCNDGSDEANCVCPAGSFVCDGGLCKSVLNTWCNGIVDCLDGQDEAFNCTCKPGQFHCGNGRCIPEYLQCDSKDDCLDGSDEINCSLLSQGDFVPANHPELVSARGGSIPSCSRRDSFSCGGTCANFCVPMSNWCDRVSDCQNQSDEPQNCSNTCPASAFQCDGSRCVSQHRRCDGRTDCRDKSDEEACQCAADQMPLPVSGCLNHELFGNGVADAADGQDEEFFTCKDRLQMSQPEKLCDGILDCIDSSDELSCGNCSVSQFYCMRSQQCVARNQTCDGLLDCSYGEDEEDCLGMVPSCNITADMTVQLAAAGCLAVNNRGEWMPVCAERWSSSLSDAICEIEGYDKSTVTNLINMEPTEGVTDVPSRTPRAIEGPQIIITAARSCPSRKKVYIECGTLRCGQRSSVYGPPRVENSTEAAVGKYPWLASLYKEGVMMCTGALVDQHWVLTSAQCMIDLQDGHVIARLGSTRRSSTNPNEQFVLVDYMVAHPSFNLVSAEADLAFLHLSSPAQWSKSVQPSCLPSVNSSISGDVTVASWSRELGGRLSLAEDNLQEMNVPLFNRSWCQGNPLVPASVGDSTFCGNLTQPVGGKCYINRGGPAFGKDYFERWNIVGVTSFAIGCATRHAVAGFTNVSRYADWIAATISDDNFTRLDVSHTACPGGARCEIGTCINPSQMCDGVVDCPLTGSDEANCSASSPTTSPSMSINCTFDDRSLCGYRQDLTDKLNWKRGHVVDNSTMFPSVGLKFTAVPYIYLSSLQTKVNGTDNQGRLISPKIPPLTGQKCLTVSYYAVNSQLLIYDFLDNKRLFGTFAEVSGNQTSGWVAQQVSVPLETTSFVMEGRLQPPVGHFSMVAVQSVDLTPGVCGMPVERTVVHY</sequence>
<dbReference type="Pfam" id="PF00629">
    <property type="entry name" value="MAM"/>
    <property type="match status" value="1"/>
</dbReference>
<evidence type="ECO:0000313" key="21">
    <source>
        <dbReference type="Proteomes" id="UP000186922"/>
    </source>
</evidence>
<dbReference type="PROSITE" id="PS50240">
    <property type="entry name" value="TRYPSIN_DOM"/>
    <property type="match status" value="1"/>
</dbReference>
<dbReference type="STRING" id="947166.A0A1D1W682"/>
<dbReference type="FunFam" id="4.10.400.10:FF:000034">
    <property type="entry name" value="Low-density lipoprotein receptor-related protein 2"/>
    <property type="match status" value="1"/>
</dbReference>
<dbReference type="InterPro" id="IPR013320">
    <property type="entry name" value="ConA-like_dom_sf"/>
</dbReference>
<dbReference type="Gene3D" id="4.10.75.10">
    <property type="entry name" value="Elafin-like"/>
    <property type="match status" value="1"/>
</dbReference>
<dbReference type="Pfam" id="PF15494">
    <property type="entry name" value="SRCR_2"/>
    <property type="match status" value="1"/>
</dbReference>
<dbReference type="PRINTS" id="PR00261">
    <property type="entry name" value="LDLRECEPTOR"/>
</dbReference>
<evidence type="ECO:0000256" key="10">
    <source>
        <dbReference type="ARBA" id="ARBA00023136"/>
    </source>
</evidence>
<evidence type="ECO:0000256" key="8">
    <source>
        <dbReference type="ARBA" id="ARBA00022825"/>
    </source>
</evidence>
<dbReference type="InterPro" id="IPR002172">
    <property type="entry name" value="LDrepeatLR_classA_rpt"/>
</dbReference>
<accession>A0A1D1W682</accession>
<dbReference type="SUPFAM" id="SSF56487">
    <property type="entry name" value="SRCR-like"/>
    <property type="match status" value="1"/>
</dbReference>
<dbReference type="PROSITE" id="PS51390">
    <property type="entry name" value="WAP"/>
    <property type="match status" value="1"/>
</dbReference>
<feature type="disulfide bond" evidence="13">
    <location>
        <begin position="255"/>
        <end position="273"/>
    </location>
</feature>
<evidence type="ECO:0000256" key="6">
    <source>
        <dbReference type="ARBA" id="ARBA00022737"/>
    </source>
</evidence>
<evidence type="ECO:0000256" key="15">
    <source>
        <dbReference type="SAM" id="SignalP"/>
    </source>
</evidence>
<dbReference type="InterPro" id="IPR001190">
    <property type="entry name" value="SRCR"/>
</dbReference>
<reference evidence="20 21" key="1">
    <citation type="journal article" date="2016" name="Nat. Commun.">
        <title>Extremotolerant tardigrade genome and improved radiotolerance of human cultured cells by tardigrade-unique protein.</title>
        <authorList>
            <person name="Hashimoto T."/>
            <person name="Horikawa D.D."/>
            <person name="Saito Y."/>
            <person name="Kuwahara H."/>
            <person name="Kozuka-Hata H."/>
            <person name="Shin-I T."/>
            <person name="Minakuchi Y."/>
            <person name="Ohishi K."/>
            <person name="Motoyama A."/>
            <person name="Aizu T."/>
            <person name="Enomoto A."/>
            <person name="Kondo K."/>
            <person name="Tanaka S."/>
            <person name="Hara Y."/>
            <person name="Koshikawa S."/>
            <person name="Sagara H."/>
            <person name="Miura T."/>
            <person name="Yokobori S."/>
            <person name="Miyagawa K."/>
            <person name="Suzuki Y."/>
            <person name="Kubo T."/>
            <person name="Oyama M."/>
            <person name="Kohara Y."/>
            <person name="Fujiyama A."/>
            <person name="Arakawa K."/>
            <person name="Katayama T."/>
            <person name="Toyoda A."/>
            <person name="Kunieda T."/>
        </authorList>
    </citation>
    <scope>NUCLEOTIDE SEQUENCE [LARGE SCALE GENOMIC DNA]</scope>
    <source>
        <strain evidence="20 21">YOKOZUNA-1</strain>
    </source>
</reference>
<dbReference type="GO" id="GO:0012505">
    <property type="term" value="C:endomembrane system"/>
    <property type="evidence" value="ECO:0007669"/>
    <property type="project" value="UniProtKB-SubCell"/>
</dbReference>
<dbReference type="Proteomes" id="UP000186922">
    <property type="component" value="Unassembled WGS sequence"/>
</dbReference>
<keyword evidence="9" id="KW-1133">Transmembrane helix</keyword>
<keyword evidence="4" id="KW-0812">Transmembrane</keyword>
<evidence type="ECO:0000256" key="12">
    <source>
        <dbReference type="ARBA" id="ARBA00023180"/>
    </source>
</evidence>
<comment type="caution">
    <text evidence="20">The sequence shown here is derived from an EMBL/GenBank/DDBJ whole genome shotgun (WGS) entry which is preliminary data.</text>
</comment>
<dbReference type="GO" id="GO:0030414">
    <property type="term" value="F:peptidase inhibitor activity"/>
    <property type="evidence" value="ECO:0007669"/>
    <property type="project" value="InterPro"/>
</dbReference>
<proteinExistence type="predicted"/>
<evidence type="ECO:0000256" key="13">
    <source>
        <dbReference type="PROSITE-ProRule" id="PRU00124"/>
    </source>
</evidence>
<dbReference type="SUPFAM" id="SSF50494">
    <property type="entry name" value="Trypsin-like serine proteases"/>
    <property type="match status" value="1"/>
</dbReference>
<dbReference type="GO" id="GO:0016192">
    <property type="term" value="P:vesicle-mediated transport"/>
    <property type="evidence" value="ECO:0007669"/>
    <property type="project" value="UniProtKB-ARBA"/>
</dbReference>
<dbReference type="CDD" id="cd00190">
    <property type="entry name" value="Tryp_SPc"/>
    <property type="match status" value="1"/>
</dbReference>
<feature type="disulfide bond" evidence="13">
    <location>
        <begin position="248"/>
        <end position="260"/>
    </location>
</feature>
<feature type="disulfide bond" evidence="13">
    <location>
        <begin position="864"/>
        <end position="882"/>
    </location>
</feature>
<dbReference type="InterPro" id="IPR008197">
    <property type="entry name" value="WAP_dom"/>
</dbReference>
<dbReference type="SMART" id="SM00192">
    <property type="entry name" value="LDLa"/>
    <property type="match status" value="9"/>
</dbReference>
<evidence type="ECO:0000256" key="4">
    <source>
        <dbReference type="ARBA" id="ARBA00022692"/>
    </source>
</evidence>
<dbReference type="OrthoDB" id="10062665at2759"/>
<evidence type="ECO:0000259" key="16">
    <source>
        <dbReference type="PROSITE" id="PS50060"/>
    </source>
</evidence>
<evidence type="ECO:0000256" key="5">
    <source>
        <dbReference type="ARBA" id="ARBA00022729"/>
    </source>
</evidence>
<feature type="signal peptide" evidence="15">
    <location>
        <begin position="1"/>
        <end position="30"/>
    </location>
</feature>
<evidence type="ECO:0000259" key="19">
    <source>
        <dbReference type="PROSITE" id="PS51390"/>
    </source>
</evidence>
<feature type="disulfide bond" evidence="13">
    <location>
        <begin position="193"/>
        <end position="208"/>
    </location>
</feature>
<feature type="disulfide bond" evidence="13">
    <location>
        <begin position="359"/>
        <end position="377"/>
    </location>
</feature>
<feature type="disulfide bond" evidence="13">
    <location>
        <begin position="181"/>
        <end position="199"/>
    </location>
</feature>
<evidence type="ECO:0000256" key="7">
    <source>
        <dbReference type="ARBA" id="ARBA00022801"/>
    </source>
</evidence>
<evidence type="ECO:0000259" key="17">
    <source>
        <dbReference type="PROSITE" id="PS50240"/>
    </source>
</evidence>
<keyword evidence="6" id="KW-0677">Repeat</keyword>
<dbReference type="Pfam" id="PF00057">
    <property type="entry name" value="Ldl_recept_a"/>
    <property type="match status" value="6"/>
</dbReference>
<comment type="caution">
    <text evidence="14">Lacks conserved residue(s) required for the propagation of feature annotation.</text>
</comment>
<feature type="disulfide bond" evidence="13">
    <location>
        <begin position="267"/>
        <end position="282"/>
    </location>
</feature>
<comment type="subcellular location">
    <subcellularLocation>
        <location evidence="2">Endomembrane system</location>
    </subcellularLocation>
    <subcellularLocation>
        <location evidence="1">Membrane</location>
        <topology evidence="1">Single-pass membrane protein</topology>
    </subcellularLocation>
</comment>
<keyword evidence="21" id="KW-1185">Reference proteome</keyword>
<dbReference type="GO" id="GO:0005576">
    <property type="term" value="C:extracellular region"/>
    <property type="evidence" value="ECO:0007669"/>
    <property type="project" value="InterPro"/>
</dbReference>
<evidence type="ECO:0008006" key="22">
    <source>
        <dbReference type="Google" id="ProtNLM"/>
    </source>
</evidence>
<dbReference type="PROSITE" id="PS01209">
    <property type="entry name" value="LDLRA_1"/>
    <property type="match status" value="3"/>
</dbReference>
<dbReference type="InterPro" id="IPR000998">
    <property type="entry name" value="MAM_dom"/>
</dbReference>
<dbReference type="SUPFAM" id="SSF57424">
    <property type="entry name" value="LDL receptor-like module"/>
    <property type="match status" value="8"/>
</dbReference>
<feature type="chain" id="PRO_5008899265" description="Peptidase S1 domain-containing protein" evidence="15">
    <location>
        <begin position="31"/>
        <end position="1074"/>
    </location>
</feature>
<dbReference type="GO" id="GO:0004252">
    <property type="term" value="F:serine-type endopeptidase activity"/>
    <property type="evidence" value="ECO:0007669"/>
    <property type="project" value="InterPro"/>
</dbReference>
<feature type="disulfide bond" evidence="13">
    <location>
        <begin position="371"/>
        <end position="386"/>
    </location>
</feature>
<feature type="disulfide bond" evidence="13">
    <location>
        <begin position="103"/>
        <end position="121"/>
    </location>
</feature>
<feature type="domain" description="SRCR" evidence="18">
    <location>
        <begin position="497"/>
        <end position="594"/>
    </location>
</feature>
<feature type="disulfide bond" evidence="14">
    <location>
        <begin position="584"/>
        <end position="594"/>
    </location>
</feature>
<dbReference type="Gene3D" id="2.40.10.10">
    <property type="entry name" value="Trypsin-like serine proteases"/>
    <property type="match status" value="1"/>
</dbReference>
<dbReference type="FunFam" id="2.40.10.10:FF:000068">
    <property type="entry name" value="transmembrane protease serine 2"/>
    <property type="match status" value="1"/>
</dbReference>
<dbReference type="InterPro" id="IPR050685">
    <property type="entry name" value="LDLR"/>
</dbReference>
<dbReference type="InterPro" id="IPR036772">
    <property type="entry name" value="SRCR-like_dom_sf"/>
</dbReference>
<feature type="disulfide bond" evidence="13">
    <location>
        <begin position="352"/>
        <end position="364"/>
    </location>
</feature>
<keyword evidence="11 14" id="KW-1015">Disulfide bond</keyword>
<dbReference type="PANTHER" id="PTHR24270">
    <property type="entry name" value="LOW-DENSITY LIPOPROTEIN RECEPTOR-RELATED"/>
    <property type="match status" value="1"/>
</dbReference>
<feature type="disulfide bond" evidence="13">
    <location>
        <begin position="475"/>
        <end position="490"/>
    </location>
</feature>
<dbReference type="GO" id="GO:0006508">
    <property type="term" value="P:proteolysis"/>
    <property type="evidence" value="ECO:0007669"/>
    <property type="project" value="UniProtKB-KW"/>
</dbReference>
<gene>
    <name evidence="20" type="primary">RvY_18566-1</name>
    <name evidence="20" type="synonym">RvY_18566.1</name>
    <name evidence="20" type="ORF">RvY_18566</name>
</gene>
<feature type="disulfide bond" evidence="13">
    <location>
        <begin position="210"/>
        <end position="222"/>
    </location>
</feature>
<dbReference type="Pfam" id="PF00089">
    <property type="entry name" value="Trypsin"/>
    <property type="match status" value="1"/>
</dbReference>